<name>A0A1N7H547_9ACTN</name>
<evidence type="ECO:0000256" key="1">
    <source>
        <dbReference type="SAM" id="SignalP"/>
    </source>
</evidence>
<evidence type="ECO:0000259" key="2">
    <source>
        <dbReference type="PROSITE" id="PS50905"/>
    </source>
</evidence>
<dbReference type="EMBL" id="FTNI01000037">
    <property type="protein sequence ID" value="SIS19818.1"/>
    <property type="molecule type" value="Genomic_DNA"/>
</dbReference>
<feature type="domain" description="Ferritin-like diiron" evidence="2">
    <location>
        <begin position="38"/>
        <end position="169"/>
    </location>
</feature>
<dbReference type="GO" id="GO:0046872">
    <property type="term" value="F:metal ion binding"/>
    <property type="evidence" value="ECO:0007669"/>
    <property type="project" value="InterPro"/>
</dbReference>
<reference evidence="4" key="1">
    <citation type="submission" date="2017-01" db="EMBL/GenBank/DDBJ databases">
        <authorList>
            <person name="Varghese N."/>
            <person name="Submissions S."/>
        </authorList>
    </citation>
    <scope>NUCLEOTIDE SEQUENCE [LARGE SCALE GENOMIC DNA]</scope>
    <source>
        <strain evidence="4">ATCC 12950</strain>
    </source>
</reference>
<dbReference type="PROSITE" id="PS50905">
    <property type="entry name" value="FERRITIN_LIKE"/>
    <property type="match status" value="2"/>
</dbReference>
<dbReference type="Pfam" id="PF02915">
    <property type="entry name" value="Rubrerythrin"/>
    <property type="match status" value="2"/>
</dbReference>
<protein>
    <submittedName>
        <fullName evidence="3">Rubrerythrin</fullName>
    </submittedName>
</protein>
<dbReference type="PANTHER" id="PTHR33746">
    <property type="entry name" value="RUBRERYTHRIN"/>
    <property type="match status" value="1"/>
</dbReference>
<dbReference type="Gene3D" id="1.20.1260.10">
    <property type="match status" value="2"/>
</dbReference>
<dbReference type="AlphaFoldDB" id="A0A1N7H547"/>
<dbReference type="InterPro" id="IPR052753">
    <property type="entry name" value="Rbr2/Nigerythrin"/>
</dbReference>
<dbReference type="InterPro" id="IPR003251">
    <property type="entry name" value="Rr_diiron-bd_dom"/>
</dbReference>
<dbReference type="RefSeq" id="WP_275409768.1">
    <property type="nucleotide sequence ID" value="NZ_FTNI01000037.1"/>
</dbReference>
<organism evidence="3 4">
    <name type="scientific">Microbispora rosea</name>
    <dbReference type="NCBI Taxonomy" id="58117"/>
    <lineage>
        <taxon>Bacteria</taxon>
        <taxon>Bacillati</taxon>
        <taxon>Actinomycetota</taxon>
        <taxon>Actinomycetes</taxon>
        <taxon>Streptosporangiales</taxon>
        <taxon>Streptosporangiaceae</taxon>
        <taxon>Microbispora</taxon>
    </lineage>
</organism>
<dbReference type="InterPro" id="IPR009040">
    <property type="entry name" value="Ferritin-like_diiron"/>
</dbReference>
<evidence type="ECO:0000313" key="3">
    <source>
        <dbReference type="EMBL" id="SIS19818.1"/>
    </source>
</evidence>
<dbReference type="InterPro" id="IPR012347">
    <property type="entry name" value="Ferritin-like"/>
</dbReference>
<accession>A0A1N7H547</accession>
<feature type="signal peptide" evidence="1">
    <location>
        <begin position="1"/>
        <end position="31"/>
    </location>
</feature>
<dbReference type="Proteomes" id="UP000186096">
    <property type="component" value="Unassembled WGS sequence"/>
</dbReference>
<keyword evidence="1" id="KW-0732">Signal</keyword>
<evidence type="ECO:0000313" key="4">
    <source>
        <dbReference type="Proteomes" id="UP000186096"/>
    </source>
</evidence>
<keyword evidence="4" id="KW-1185">Reference proteome</keyword>
<feature type="chain" id="PRO_5012975532" evidence="1">
    <location>
        <begin position="32"/>
        <end position="326"/>
    </location>
</feature>
<dbReference type="CDD" id="cd01041">
    <property type="entry name" value="Rubrerythrin"/>
    <property type="match status" value="2"/>
</dbReference>
<dbReference type="PANTHER" id="PTHR33746:SF4">
    <property type="entry name" value="RUBRERYTHRIN"/>
    <property type="match status" value="1"/>
</dbReference>
<gene>
    <name evidence="3" type="ORF">SAMN05421833_1375</name>
</gene>
<dbReference type="GO" id="GO:0016491">
    <property type="term" value="F:oxidoreductase activity"/>
    <property type="evidence" value="ECO:0007669"/>
    <property type="project" value="InterPro"/>
</dbReference>
<sequence length="326" mass="35263">MRSRGFVCWRACLTTAGVVTFLAAGVGSATAARVPHGDDIDPSTRTNVSNAMQGEALAHVKYRAYAKQADRENLPDVAELYRRTAQTELREHFTEQAKVIGLVGGNAANLRASTGGESYEATTMYKEFAEQAKADGDREAARLFSEVGQDEANHREKFLQAEKAITNRASRATIPTDVQAKPVEIQAGPPKVSSRRTLDNLRTAMKGEALAYAKYTLYGDKARESGQPRLAKLFHRTAAVERTEHFAEHANLAGAVRDTATNLCATIKGETHEGTQMYPNYARQASAAGDTEAAKVLSDTAKDELKHAKAFSGEVSKLGKQCATPS</sequence>
<dbReference type="STRING" id="58117.SAMN05421833_1375"/>
<dbReference type="InterPro" id="IPR009078">
    <property type="entry name" value="Ferritin-like_SF"/>
</dbReference>
<proteinExistence type="predicted"/>
<feature type="domain" description="Ferritin-like diiron" evidence="2">
    <location>
        <begin position="191"/>
        <end position="322"/>
    </location>
</feature>
<dbReference type="SUPFAM" id="SSF47240">
    <property type="entry name" value="Ferritin-like"/>
    <property type="match status" value="2"/>
</dbReference>